<reference evidence="1 2" key="1">
    <citation type="submission" date="2021-03" db="EMBL/GenBank/DDBJ databases">
        <title>Genomic Encyclopedia of Type Strains, Phase IV (KMG-IV): sequencing the most valuable type-strain genomes for metagenomic binning, comparative biology and taxonomic classification.</title>
        <authorList>
            <person name="Goeker M."/>
        </authorList>
    </citation>
    <scope>NUCLEOTIDE SEQUENCE [LARGE SCALE GENOMIC DNA]</scope>
    <source>
        <strain evidence="1 2">DSM 24738</strain>
    </source>
</reference>
<comment type="caution">
    <text evidence="1">The sequence shown here is derived from an EMBL/GenBank/DDBJ whole genome shotgun (WGS) entry which is preliminary data.</text>
</comment>
<dbReference type="EMBL" id="JAGGKT010000010">
    <property type="protein sequence ID" value="MBP1933236.1"/>
    <property type="molecule type" value="Genomic_DNA"/>
</dbReference>
<dbReference type="RefSeq" id="WP_209811252.1">
    <property type="nucleotide sequence ID" value="NZ_JAGGKT010000010.1"/>
</dbReference>
<evidence type="ECO:0000313" key="2">
    <source>
        <dbReference type="Proteomes" id="UP001519343"/>
    </source>
</evidence>
<gene>
    <name evidence="1" type="ORF">J2Z37_003249</name>
</gene>
<dbReference type="Pfam" id="PF13711">
    <property type="entry name" value="DUF4160"/>
    <property type="match status" value="1"/>
</dbReference>
<evidence type="ECO:0008006" key="3">
    <source>
        <dbReference type="Google" id="ProtNLM"/>
    </source>
</evidence>
<dbReference type="Proteomes" id="UP001519343">
    <property type="component" value="Unassembled WGS sequence"/>
</dbReference>
<keyword evidence="2" id="KW-1185">Reference proteome</keyword>
<proteinExistence type="predicted"/>
<accession>A0ABS4GSK9</accession>
<organism evidence="1 2">
    <name type="scientific">Ammoniphilus resinae</name>
    <dbReference type="NCBI Taxonomy" id="861532"/>
    <lineage>
        <taxon>Bacteria</taxon>
        <taxon>Bacillati</taxon>
        <taxon>Bacillota</taxon>
        <taxon>Bacilli</taxon>
        <taxon>Bacillales</taxon>
        <taxon>Paenibacillaceae</taxon>
        <taxon>Aneurinibacillus group</taxon>
        <taxon>Ammoniphilus</taxon>
    </lineage>
</organism>
<protein>
    <recommendedName>
        <fullName evidence="3">DUF4160 domain-containing protein</fullName>
    </recommendedName>
</protein>
<dbReference type="InterPro" id="IPR025427">
    <property type="entry name" value="DUF4160"/>
</dbReference>
<name>A0ABS4GSK9_9BACL</name>
<evidence type="ECO:0000313" key="1">
    <source>
        <dbReference type="EMBL" id="MBP1933236.1"/>
    </source>
</evidence>
<sequence length="60" mass="6785">MPRIGRFGGMSIAMYYNDHIPPHFHVIYGELFTRIAIDSGEYLKGDVALPRTRKGIFSNG</sequence>